<name>A0A6N2BCU8_SOLCI</name>
<dbReference type="AlphaFoldDB" id="A0A6N2BCU8"/>
<protein>
    <submittedName>
        <fullName evidence="1">Uncharacterized protein</fullName>
    </submittedName>
</protein>
<reference evidence="1" key="1">
    <citation type="submission" date="2019-05" db="EMBL/GenBank/DDBJ databases">
        <title>The de novo reference genome and transcriptome assemblies of the wild tomato species Solanum chilense.</title>
        <authorList>
            <person name="Stam R."/>
            <person name="Nosenko T."/>
            <person name="Hoerger A.C."/>
            <person name="Stephan W."/>
            <person name="Seidel M.A."/>
            <person name="Kuhn J.M.M."/>
            <person name="Haberer G."/>
            <person name="Tellier A."/>
        </authorList>
    </citation>
    <scope>NUCLEOTIDE SEQUENCE</scope>
    <source>
        <tissue evidence="1">Mature leaves</tissue>
    </source>
</reference>
<gene>
    <name evidence="1" type="ORF">EJD97_012583</name>
</gene>
<feature type="non-terminal residue" evidence="1">
    <location>
        <position position="66"/>
    </location>
</feature>
<proteinExistence type="predicted"/>
<organism evidence="1">
    <name type="scientific">Solanum chilense</name>
    <name type="common">Tomato</name>
    <name type="synonym">Lycopersicon chilense</name>
    <dbReference type="NCBI Taxonomy" id="4083"/>
    <lineage>
        <taxon>Eukaryota</taxon>
        <taxon>Viridiplantae</taxon>
        <taxon>Streptophyta</taxon>
        <taxon>Embryophyta</taxon>
        <taxon>Tracheophyta</taxon>
        <taxon>Spermatophyta</taxon>
        <taxon>Magnoliopsida</taxon>
        <taxon>eudicotyledons</taxon>
        <taxon>Gunneridae</taxon>
        <taxon>Pentapetalae</taxon>
        <taxon>asterids</taxon>
        <taxon>lamiids</taxon>
        <taxon>Solanales</taxon>
        <taxon>Solanaceae</taxon>
        <taxon>Solanoideae</taxon>
        <taxon>Solaneae</taxon>
        <taxon>Solanum</taxon>
        <taxon>Solanum subgen. Lycopersicon</taxon>
    </lineage>
</organism>
<sequence>MSCKTMSITELVKHCEQRTTETRDIETIENYEFRGNPKIFIKDCGILKHAARVYTKRIYRRFQHEF</sequence>
<evidence type="ECO:0000313" key="1">
    <source>
        <dbReference type="EMBL" id="TMW92772.1"/>
    </source>
</evidence>
<dbReference type="EMBL" id="RXGB01003213">
    <property type="protein sequence ID" value="TMW92772.1"/>
    <property type="molecule type" value="Genomic_DNA"/>
</dbReference>
<accession>A0A6N2BCU8</accession>
<comment type="caution">
    <text evidence="1">The sequence shown here is derived from an EMBL/GenBank/DDBJ whole genome shotgun (WGS) entry which is preliminary data.</text>
</comment>